<evidence type="ECO:0000256" key="3">
    <source>
        <dbReference type="ARBA" id="ARBA00005417"/>
    </source>
</evidence>
<evidence type="ECO:0000313" key="16">
    <source>
        <dbReference type="Proteomes" id="UP001183246"/>
    </source>
</evidence>
<comment type="subcellular location">
    <subcellularLocation>
        <location evidence="11">Cell membrane</location>
        <topology evidence="11">Multi-pass membrane protein</topology>
    </subcellularLocation>
    <subcellularLocation>
        <location evidence="2">Cell membrane</location>
        <topology evidence="2">Peripheral membrane protein</topology>
    </subcellularLocation>
    <subcellularLocation>
        <location evidence="1">Membrane</location>
        <topology evidence="1">Multi-pass membrane protein</topology>
    </subcellularLocation>
</comment>
<evidence type="ECO:0000256" key="8">
    <source>
        <dbReference type="ARBA" id="ARBA00022840"/>
    </source>
</evidence>
<dbReference type="Pfam" id="PF08352">
    <property type="entry name" value="oligo_HPY"/>
    <property type="match status" value="1"/>
</dbReference>
<comment type="similarity">
    <text evidence="11">Belongs to the binding-protein-dependent transport system permease family.</text>
</comment>
<reference evidence="16" key="1">
    <citation type="submission" date="2023-07" db="EMBL/GenBank/DDBJ databases">
        <title>30 novel species of actinomycetes from the DSMZ collection.</title>
        <authorList>
            <person name="Nouioui I."/>
        </authorList>
    </citation>
    <scope>NUCLEOTIDE SEQUENCE [LARGE SCALE GENOMIC DNA]</scope>
    <source>
        <strain evidence="16">DSM 44938</strain>
    </source>
</reference>
<dbReference type="NCBIfam" id="TIGR01727">
    <property type="entry name" value="oligo_HPY"/>
    <property type="match status" value="1"/>
</dbReference>
<dbReference type="InterPro" id="IPR050388">
    <property type="entry name" value="ABC_Ni/Peptide_Import"/>
</dbReference>
<dbReference type="PANTHER" id="PTHR43297">
    <property type="entry name" value="OLIGOPEPTIDE TRANSPORT ATP-BINDING PROTEIN APPD"/>
    <property type="match status" value="1"/>
</dbReference>
<feature type="transmembrane region" description="Helical" evidence="11">
    <location>
        <begin position="78"/>
        <end position="104"/>
    </location>
</feature>
<organism evidence="15 16">
    <name type="scientific">Streptomyces litchfieldiae</name>
    <dbReference type="NCBI Taxonomy" id="3075543"/>
    <lineage>
        <taxon>Bacteria</taxon>
        <taxon>Bacillati</taxon>
        <taxon>Actinomycetota</taxon>
        <taxon>Actinomycetes</taxon>
        <taxon>Kitasatosporales</taxon>
        <taxon>Streptomycetaceae</taxon>
        <taxon>Streptomyces</taxon>
    </lineage>
</organism>
<dbReference type="Proteomes" id="UP001183246">
    <property type="component" value="Unassembled WGS sequence"/>
</dbReference>
<feature type="transmembrane region" description="Helical" evidence="11">
    <location>
        <begin position="116"/>
        <end position="136"/>
    </location>
</feature>
<evidence type="ECO:0000259" key="13">
    <source>
        <dbReference type="PROSITE" id="PS50893"/>
    </source>
</evidence>
<dbReference type="CDD" id="cd03257">
    <property type="entry name" value="ABC_NikE_OppD_transporters"/>
    <property type="match status" value="1"/>
</dbReference>
<dbReference type="InterPro" id="IPR035906">
    <property type="entry name" value="MetI-like_sf"/>
</dbReference>
<dbReference type="SMART" id="SM00382">
    <property type="entry name" value="AAA"/>
    <property type="match status" value="1"/>
</dbReference>
<dbReference type="Pfam" id="PF00005">
    <property type="entry name" value="ABC_tran"/>
    <property type="match status" value="1"/>
</dbReference>
<evidence type="ECO:0000256" key="7">
    <source>
        <dbReference type="ARBA" id="ARBA00022741"/>
    </source>
</evidence>
<proteinExistence type="inferred from homology"/>
<dbReference type="PROSITE" id="PS50893">
    <property type="entry name" value="ABC_TRANSPORTER_2"/>
    <property type="match status" value="1"/>
</dbReference>
<keyword evidence="6 11" id="KW-0812">Transmembrane</keyword>
<evidence type="ECO:0000256" key="9">
    <source>
        <dbReference type="ARBA" id="ARBA00022989"/>
    </source>
</evidence>
<dbReference type="InterPro" id="IPR027417">
    <property type="entry name" value="P-loop_NTPase"/>
</dbReference>
<dbReference type="Pfam" id="PF00528">
    <property type="entry name" value="BPD_transp_1"/>
    <property type="match status" value="1"/>
</dbReference>
<name>A0ABU2N192_9ACTN</name>
<dbReference type="SUPFAM" id="SSF161098">
    <property type="entry name" value="MetI-like"/>
    <property type="match status" value="1"/>
</dbReference>
<evidence type="ECO:0000313" key="15">
    <source>
        <dbReference type="EMBL" id="MDT0347676.1"/>
    </source>
</evidence>
<dbReference type="PROSITE" id="PS50928">
    <property type="entry name" value="ABC_TM1"/>
    <property type="match status" value="1"/>
</dbReference>
<gene>
    <name evidence="15" type="ORF">RM590_34700</name>
</gene>
<evidence type="ECO:0000256" key="12">
    <source>
        <dbReference type="SAM" id="MobiDB-lite"/>
    </source>
</evidence>
<evidence type="ECO:0000256" key="11">
    <source>
        <dbReference type="RuleBase" id="RU363032"/>
    </source>
</evidence>
<feature type="compositionally biased region" description="Low complexity" evidence="12">
    <location>
        <begin position="288"/>
        <end position="299"/>
    </location>
</feature>
<keyword evidence="5" id="KW-1003">Cell membrane</keyword>
<feature type="domain" description="ABC transporter" evidence="13">
    <location>
        <begin position="324"/>
        <end position="578"/>
    </location>
</feature>
<evidence type="ECO:0000256" key="1">
    <source>
        <dbReference type="ARBA" id="ARBA00004141"/>
    </source>
</evidence>
<comment type="similarity">
    <text evidence="3">Belongs to the ABC transporter superfamily.</text>
</comment>
<keyword evidence="9 11" id="KW-1133">Transmembrane helix</keyword>
<evidence type="ECO:0000256" key="4">
    <source>
        <dbReference type="ARBA" id="ARBA00022448"/>
    </source>
</evidence>
<evidence type="ECO:0000259" key="14">
    <source>
        <dbReference type="PROSITE" id="PS50928"/>
    </source>
</evidence>
<feature type="region of interest" description="Disordered" evidence="12">
    <location>
        <begin position="288"/>
        <end position="321"/>
    </location>
</feature>
<feature type="transmembrane region" description="Helical" evidence="11">
    <location>
        <begin position="242"/>
        <end position="264"/>
    </location>
</feature>
<accession>A0ABU2N192</accession>
<evidence type="ECO:0000256" key="5">
    <source>
        <dbReference type="ARBA" id="ARBA00022475"/>
    </source>
</evidence>
<comment type="caution">
    <text evidence="15">The sequence shown here is derived from an EMBL/GenBank/DDBJ whole genome shotgun (WGS) entry which is preliminary data.</text>
</comment>
<dbReference type="InterPro" id="IPR003439">
    <property type="entry name" value="ABC_transporter-like_ATP-bd"/>
</dbReference>
<evidence type="ECO:0000256" key="6">
    <source>
        <dbReference type="ARBA" id="ARBA00022692"/>
    </source>
</evidence>
<dbReference type="InterPro" id="IPR017871">
    <property type="entry name" value="ABC_transporter-like_CS"/>
</dbReference>
<feature type="transmembrane region" description="Helical" evidence="11">
    <location>
        <begin position="12"/>
        <end position="37"/>
    </location>
</feature>
<evidence type="ECO:0000256" key="10">
    <source>
        <dbReference type="ARBA" id="ARBA00023136"/>
    </source>
</evidence>
<dbReference type="EMBL" id="JAVREL010000038">
    <property type="protein sequence ID" value="MDT0347676.1"/>
    <property type="molecule type" value="Genomic_DNA"/>
</dbReference>
<evidence type="ECO:0000256" key="2">
    <source>
        <dbReference type="ARBA" id="ARBA00004202"/>
    </source>
</evidence>
<protein>
    <submittedName>
        <fullName evidence="15">Dipeptide/oligopeptide/nickel ABC transporter permease/ATP-binding protein</fullName>
    </submittedName>
</protein>
<keyword evidence="7" id="KW-0547">Nucleotide-binding</keyword>
<dbReference type="Gene3D" id="1.10.3720.10">
    <property type="entry name" value="MetI-like"/>
    <property type="match status" value="1"/>
</dbReference>
<keyword evidence="4 11" id="KW-0813">Transport</keyword>
<dbReference type="Gene3D" id="3.40.50.300">
    <property type="entry name" value="P-loop containing nucleotide triphosphate hydrolases"/>
    <property type="match status" value="1"/>
</dbReference>
<keyword evidence="10 11" id="KW-0472">Membrane</keyword>
<dbReference type="SUPFAM" id="SSF52540">
    <property type="entry name" value="P-loop containing nucleoside triphosphate hydrolases"/>
    <property type="match status" value="1"/>
</dbReference>
<keyword evidence="16" id="KW-1185">Reference proteome</keyword>
<feature type="domain" description="ABC transmembrane type-1" evidence="14">
    <location>
        <begin position="76"/>
        <end position="265"/>
    </location>
</feature>
<dbReference type="RefSeq" id="WP_311708801.1">
    <property type="nucleotide sequence ID" value="NZ_JAVREL010000038.1"/>
</dbReference>
<dbReference type="InterPro" id="IPR003593">
    <property type="entry name" value="AAA+_ATPase"/>
</dbReference>
<dbReference type="CDD" id="cd06261">
    <property type="entry name" value="TM_PBP2"/>
    <property type="match status" value="1"/>
</dbReference>
<dbReference type="PANTHER" id="PTHR43297:SF2">
    <property type="entry name" value="DIPEPTIDE TRANSPORT ATP-BINDING PROTEIN DPPD"/>
    <property type="match status" value="1"/>
</dbReference>
<sequence length="656" mass="68499">MSGGGRRPGGGARLRTALIALPLVVFAVVGLLAPLLAPADPTVNDLEGGLLPPSSEHLLGTDQLGRDQLSRLLYGAQISLSVAASVLAVSLVVGVLAGTAAGYLGGWVDRLVSRAIDMVVSLPGMLMALAVIGARGPGVENLVLALSLWSWAPYARIARSRVAGMRGSPHLDALRLLGAGRGRIIGRHLLPPALAPCLVYASTDIGVLVLSVATLSFLGLGVPPPHAEWGQMLIEGRPFLDSAWWLAFPPGIAITAVVFASNLLGERLAAGEERPAVLRLFLPGRTRPAPGPARAAGTAKVPARPGPGASSGAEEQGEDDGTVLRVRDLSVTYPADARPRRVVSGMSYEVRRGEILALVGETGSGKTTAALAPFSLLDPTALVAGSAVLGSGASARELTGLSPAERRRIYGRRVGVVFQDSGAVLNPLRTVGALVDEAVRNAGRGGRRLATRRASEELLELAGLPKPAFVARQFPHQLSGGMRQRAQIAMALAGEPELLIADEPTSALDVTVQARLLSLLARLRDELSMSMLIVSHDLALVTRLADSVAVVYAGRIVEYGPIATVTSHPDHPYTRGLLDAVPRPGTPPGTRFRTMPSQSGQALVNDTGGCGFAPRCPLVVTDCTDRPTELRTLLPSVGHHSACLRQPSRSATETKE</sequence>
<dbReference type="InterPro" id="IPR000515">
    <property type="entry name" value="MetI-like"/>
</dbReference>
<dbReference type="InterPro" id="IPR013563">
    <property type="entry name" value="Oligopep_ABC_C"/>
</dbReference>
<keyword evidence="8" id="KW-0067">ATP-binding</keyword>
<feature type="transmembrane region" description="Helical" evidence="11">
    <location>
        <begin position="197"/>
        <end position="222"/>
    </location>
</feature>
<dbReference type="PROSITE" id="PS00211">
    <property type="entry name" value="ABC_TRANSPORTER_1"/>
    <property type="match status" value="1"/>
</dbReference>